<evidence type="ECO:0000259" key="1">
    <source>
        <dbReference type="Pfam" id="PF05050"/>
    </source>
</evidence>
<sequence>MKQLAQNTALGSGLFVARTVSVDSVTESLTPLRVTPCETPLIRLGPDADGGYLVPDDLDGIAAAISPGVSTESRFDLAIAERGIPVTLVDASVEGPSVSHEAFTFVPKFVDTFESEQTVTLSQLVADQPDGDLLLQMDIEGAEYRTLGSTPYDVLERFRIILLEIHDLNHIVLPTRDREIPSFVTRLLHTHAIVHSHPNNYAPVAKIGGTAVPHTLELTLLRRDRFVPATRIPTYPHPLDRDCDPVGPHVVLQAPFLPQPV</sequence>
<evidence type="ECO:0000313" key="2">
    <source>
        <dbReference type="EMBL" id="CAB4718436.1"/>
    </source>
</evidence>
<proteinExistence type="predicted"/>
<dbReference type="InterPro" id="IPR006342">
    <property type="entry name" value="FkbM_mtfrase"/>
</dbReference>
<reference evidence="2" key="1">
    <citation type="submission" date="2020-05" db="EMBL/GenBank/DDBJ databases">
        <authorList>
            <person name="Chiriac C."/>
            <person name="Salcher M."/>
            <person name="Ghai R."/>
            <person name="Kavagutti S V."/>
        </authorList>
    </citation>
    <scope>NUCLEOTIDE SEQUENCE</scope>
</reference>
<organism evidence="2">
    <name type="scientific">freshwater metagenome</name>
    <dbReference type="NCBI Taxonomy" id="449393"/>
    <lineage>
        <taxon>unclassified sequences</taxon>
        <taxon>metagenomes</taxon>
        <taxon>ecological metagenomes</taxon>
    </lineage>
</organism>
<dbReference type="Pfam" id="PF05050">
    <property type="entry name" value="Methyltransf_21"/>
    <property type="match status" value="1"/>
</dbReference>
<gene>
    <name evidence="2" type="ORF">UFOPK2579_01829</name>
</gene>
<feature type="domain" description="Methyltransferase FkbM" evidence="1">
    <location>
        <begin position="108"/>
        <end position="169"/>
    </location>
</feature>
<name>A0A6J6R5X0_9ZZZZ</name>
<dbReference type="EMBL" id="CAEZXR010000229">
    <property type="protein sequence ID" value="CAB4718436.1"/>
    <property type="molecule type" value="Genomic_DNA"/>
</dbReference>
<protein>
    <submittedName>
        <fullName evidence="2">Unannotated protein</fullName>
    </submittedName>
</protein>
<accession>A0A6J6R5X0</accession>
<dbReference type="AlphaFoldDB" id="A0A6J6R5X0"/>